<keyword evidence="3 4" id="KW-0472">Membrane</keyword>
<dbReference type="PANTHER" id="PTHR12483:SF30">
    <property type="entry name" value="COPPER TRANSPORT PROTEIN"/>
    <property type="match status" value="1"/>
</dbReference>
<keyword evidence="6" id="KW-1185">Reference proteome</keyword>
<evidence type="ECO:0000313" key="5">
    <source>
        <dbReference type="EMBL" id="KAJ1359944.1"/>
    </source>
</evidence>
<keyword evidence="4" id="KW-0406">Ion transport</keyword>
<comment type="subcellular location">
    <subcellularLocation>
        <location evidence="4">Membrane</location>
        <topology evidence="4">Multi-pass membrane protein</topology>
    </subcellularLocation>
</comment>
<dbReference type="GO" id="GO:0016020">
    <property type="term" value="C:membrane"/>
    <property type="evidence" value="ECO:0007669"/>
    <property type="project" value="UniProtKB-SubCell"/>
</dbReference>
<name>A0AAD5N4N5_PARTN</name>
<keyword evidence="2 4" id="KW-1133">Transmembrane helix</keyword>
<dbReference type="Pfam" id="PF04145">
    <property type="entry name" value="Ctr"/>
    <property type="match status" value="2"/>
</dbReference>
<proteinExistence type="inferred from homology"/>
<gene>
    <name evidence="5" type="ORF">KIN20_018775</name>
</gene>
<dbReference type="PANTHER" id="PTHR12483">
    <property type="entry name" value="SOLUTE CARRIER FAMILY 31 COPPER TRANSPORTERS"/>
    <property type="match status" value="1"/>
</dbReference>
<dbReference type="GO" id="GO:0005375">
    <property type="term" value="F:copper ion transmembrane transporter activity"/>
    <property type="evidence" value="ECO:0007669"/>
    <property type="project" value="UniProtKB-UniRule"/>
</dbReference>
<feature type="transmembrane region" description="Helical" evidence="4">
    <location>
        <begin position="63"/>
        <end position="82"/>
    </location>
</feature>
<keyword evidence="4" id="KW-0186">Copper</keyword>
<comment type="similarity">
    <text evidence="4">Belongs to the copper transporter (Ctr) (TC 1.A.56) family. SLC31A subfamily.</text>
</comment>
<evidence type="ECO:0000256" key="4">
    <source>
        <dbReference type="RuleBase" id="RU367022"/>
    </source>
</evidence>
<evidence type="ECO:0000256" key="2">
    <source>
        <dbReference type="ARBA" id="ARBA00022989"/>
    </source>
</evidence>
<dbReference type="Proteomes" id="UP001196413">
    <property type="component" value="Unassembled WGS sequence"/>
</dbReference>
<reference evidence="5" key="1">
    <citation type="submission" date="2021-06" db="EMBL/GenBank/DDBJ databases">
        <title>Parelaphostrongylus tenuis whole genome reference sequence.</title>
        <authorList>
            <person name="Garwood T.J."/>
            <person name="Larsen P.A."/>
            <person name="Fountain-Jones N.M."/>
            <person name="Garbe J.R."/>
            <person name="Macchietto M.G."/>
            <person name="Kania S.A."/>
            <person name="Gerhold R.W."/>
            <person name="Richards J.E."/>
            <person name="Wolf T.M."/>
        </authorList>
    </citation>
    <scope>NUCLEOTIDE SEQUENCE</scope>
    <source>
        <strain evidence="5">MNPRO001-30</strain>
        <tissue evidence="5">Meninges</tissue>
    </source>
</reference>
<keyword evidence="1 4" id="KW-0812">Transmembrane</keyword>
<evidence type="ECO:0000256" key="3">
    <source>
        <dbReference type="ARBA" id="ARBA00023136"/>
    </source>
</evidence>
<organism evidence="5 6">
    <name type="scientific">Parelaphostrongylus tenuis</name>
    <name type="common">Meningeal worm</name>
    <dbReference type="NCBI Taxonomy" id="148309"/>
    <lineage>
        <taxon>Eukaryota</taxon>
        <taxon>Metazoa</taxon>
        <taxon>Ecdysozoa</taxon>
        <taxon>Nematoda</taxon>
        <taxon>Chromadorea</taxon>
        <taxon>Rhabditida</taxon>
        <taxon>Rhabditina</taxon>
        <taxon>Rhabditomorpha</taxon>
        <taxon>Strongyloidea</taxon>
        <taxon>Metastrongylidae</taxon>
        <taxon>Parelaphostrongylus</taxon>
    </lineage>
</organism>
<evidence type="ECO:0000313" key="6">
    <source>
        <dbReference type="Proteomes" id="UP001196413"/>
    </source>
</evidence>
<dbReference type="AlphaFoldDB" id="A0AAD5N4N5"/>
<dbReference type="InterPro" id="IPR007274">
    <property type="entry name" value="Cop_transporter"/>
</dbReference>
<keyword evidence="4" id="KW-0813">Transport</keyword>
<sequence>MGHEHHQHHANQSSTYIPLEGSFVKMDHSADNDGMHGSAHSLAFHFGNSETILFNFWKPTNTGGIALSCVVVVIMCFIMEFLRFLRAYRSAKKRPVIQERIGLEVSVSSFALFDAGLHFAQLTISYLLMLIFMTFNVWLCGSVLIGEVGSRLLFTILFPYLAFGSSSNGC</sequence>
<evidence type="ECO:0000256" key="1">
    <source>
        <dbReference type="ARBA" id="ARBA00022692"/>
    </source>
</evidence>
<comment type="caution">
    <text evidence="5">The sequence shown here is derived from an EMBL/GenBank/DDBJ whole genome shotgun (WGS) entry which is preliminary data.</text>
</comment>
<dbReference type="EMBL" id="JAHQIW010003741">
    <property type="protein sequence ID" value="KAJ1359944.1"/>
    <property type="molecule type" value="Genomic_DNA"/>
</dbReference>
<accession>A0AAD5N4N5</accession>
<protein>
    <recommendedName>
        <fullName evidence="4">Copper transport protein</fullName>
    </recommendedName>
</protein>
<feature type="transmembrane region" description="Helical" evidence="4">
    <location>
        <begin position="126"/>
        <end position="145"/>
    </location>
</feature>
<keyword evidence="4" id="KW-0187">Copper transport</keyword>